<dbReference type="InterPro" id="IPR006311">
    <property type="entry name" value="TAT_signal"/>
</dbReference>
<dbReference type="PROSITE" id="PS51318">
    <property type="entry name" value="TAT"/>
    <property type="match status" value="1"/>
</dbReference>
<dbReference type="EMBL" id="JANFNG010000014">
    <property type="protein sequence ID" value="MCQ4082500.1"/>
    <property type="molecule type" value="Genomic_DNA"/>
</dbReference>
<keyword evidence="2" id="KW-0732">Signal</keyword>
<name>A0ABT1PXU0_9ACTN</name>
<evidence type="ECO:0008006" key="5">
    <source>
        <dbReference type="Google" id="ProtNLM"/>
    </source>
</evidence>
<organism evidence="3 4">
    <name type="scientific">Streptomyces humicola</name>
    <dbReference type="NCBI Taxonomy" id="2953240"/>
    <lineage>
        <taxon>Bacteria</taxon>
        <taxon>Bacillati</taxon>
        <taxon>Actinomycetota</taxon>
        <taxon>Actinomycetes</taxon>
        <taxon>Kitasatosporales</taxon>
        <taxon>Streptomycetaceae</taxon>
        <taxon>Streptomyces</taxon>
    </lineage>
</organism>
<dbReference type="Proteomes" id="UP001057702">
    <property type="component" value="Unassembled WGS sequence"/>
</dbReference>
<comment type="caution">
    <text evidence="3">The sequence shown here is derived from an EMBL/GenBank/DDBJ whole genome shotgun (WGS) entry which is preliminary data.</text>
</comment>
<reference evidence="3" key="1">
    <citation type="submission" date="2022-06" db="EMBL/GenBank/DDBJ databases">
        <title>Draft genome sequence of Streptomyces sp. RB6PN25 isolated from peat swamp forest in Thailand.</title>
        <authorList>
            <person name="Duangmal K."/>
            <person name="Klaysubun C."/>
        </authorList>
    </citation>
    <scope>NUCLEOTIDE SEQUENCE</scope>
    <source>
        <strain evidence="3">RB6PN25</strain>
    </source>
</reference>
<evidence type="ECO:0000313" key="3">
    <source>
        <dbReference type="EMBL" id="MCQ4082500.1"/>
    </source>
</evidence>
<feature type="signal peptide" evidence="2">
    <location>
        <begin position="1"/>
        <end position="28"/>
    </location>
</feature>
<gene>
    <name evidence="3" type="ORF">NGB36_18305</name>
</gene>
<evidence type="ECO:0000313" key="4">
    <source>
        <dbReference type="Proteomes" id="UP001057702"/>
    </source>
</evidence>
<evidence type="ECO:0000256" key="1">
    <source>
        <dbReference type="SAM" id="MobiDB-lite"/>
    </source>
</evidence>
<sequence length="123" mass="12082">MPSIRTRPTARALMRSAVALSAAGAALAAGAGAAAANGKPSHDAAGPVAAGPVGELSPAIAPITHLQLNPLGRTPVDPTTNGVGIQLADFKPIATTDLTKPLSDGDSISQLPYVGEATRALVG</sequence>
<evidence type="ECO:0000256" key="2">
    <source>
        <dbReference type="SAM" id="SignalP"/>
    </source>
</evidence>
<proteinExistence type="predicted"/>
<keyword evidence="4" id="KW-1185">Reference proteome</keyword>
<dbReference type="RefSeq" id="WP_255921413.1">
    <property type="nucleotide sequence ID" value="NZ_JANFNG010000014.1"/>
</dbReference>
<feature type="region of interest" description="Disordered" evidence="1">
    <location>
        <begin position="32"/>
        <end position="51"/>
    </location>
</feature>
<protein>
    <recommendedName>
        <fullName evidence="5">Secreted protein</fullName>
    </recommendedName>
</protein>
<accession>A0ABT1PXU0</accession>
<feature type="chain" id="PRO_5045253280" description="Secreted protein" evidence="2">
    <location>
        <begin position="29"/>
        <end position="123"/>
    </location>
</feature>